<proteinExistence type="predicted"/>
<evidence type="ECO:0000259" key="1">
    <source>
        <dbReference type="Pfam" id="PF25583"/>
    </source>
</evidence>
<accession>A0ABY5DGI5</accession>
<evidence type="ECO:0000313" key="2">
    <source>
        <dbReference type="EMBL" id="USY23070.1"/>
    </source>
</evidence>
<dbReference type="Pfam" id="PF25583">
    <property type="entry name" value="WCX"/>
    <property type="match status" value="1"/>
</dbReference>
<gene>
    <name evidence="2" type="ORF">NE857_16485</name>
</gene>
<evidence type="ECO:0000313" key="3">
    <source>
        <dbReference type="Proteomes" id="UP001055940"/>
    </source>
</evidence>
<dbReference type="EMBL" id="CP099837">
    <property type="protein sequence ID" value="USY23070.1"/>
    <property type="molecule type" value="Genomic_DNA"/>
</dbReference>
<dbReference type="Proteomes" id="UP001055940">
    <property type="component" value="Chromosome"/>
</dbReference>
<feature type="domain" description="WCX" evidence="1">
    <location>
        <begin position="5"/>
        <end position="44"/>
    </location>
</feature>
<protein>
    <submittedName>
        <fullName evidence="2">WYL domain-containing protein</fullName>
    </submittedName>
</protein>
<sequence length="51" mass="5340">METDLEVETDTVAVGDLLSLGAQAEVLGPAELRQALAREVAALAARYPDSL</sequence>
<dbReference type="InterPro" id="IPR057727">
    <property type="entry name" value="WCX_dom"/>
</dbReference>
<organism evidence="2 3">
    <name type="scientific">Nocardiopsis exhalans</name>
    <dbReference type="NCBI Taxonomy" id="163604"/>
    <lineage>
        <taxon>Bacteria</taxon>
        <taxon>Bacillati</taxon>
        <taxon>Actinomycetota</taxon>
        <taxon>Actinomycetes</taxon>
        <taxon>Streptosporangiales</taxon>
        <taxon>Nocardiopsidaceae</taxon>
        <taxon>Nocardiopsis</taxon>
    </lineage>
</organism>
<reference evidence="2" key="1">
    <citation type="submission" date="2022-06" db="EMBL/GenBank/DDBJ databases">
        <authorList>
            <person name="Ping M."/>
        </authorList>
    </citation>
    <scope>NUCLEOTIDE SEQUENCE</scope>
    <source>
        <strain evidence="2">JCM11759T</strain>
    </source>
</reference>
<keyword evidence="3" id="KW-1185">Reference proteome</keyword>
<name>A0ABY5DGI5_9ACTN</name>